<evidence type="ECO:0000313" key="3">
    <source>
        <dbReference type="Proteomes" id="UP000771736"/>
    </source>
</evidence>
<dbReference type="RefSeq" id="WP_273160911.1">
    <property type="nucleotide sequence ID" value="NZ_JABZSJ010000062.1"/>
</dbReference>
<evidence type="ECO:0000256" key="1">
    <source>
        <dbReference type="SAM" id="MobiDB-lite"/>
    </source>
</evidence>
<comment type="caution">
    <text evidence="2">The sequence shown here is derived from an EMBL/GenBank/DDBJ whole genome shotgun (WGS) entry which is preliminary data.</text>
</comment>
<sequence>MKDEVVRRTRSLRKPSGKKLGGQKEYDGHKLSCSSVPDEIIDEVLNYCTRCEESLSDSERVLKISIQTTISPLESLSL</sequence>
<feature type="region of interest" description="Disordered" evidence="1">
    <location>
        <begin position="1"/>
        <end position="27"/>
    </location>
</feature>
<feature type="compositionally biased region" description="Basic residues" evidence="1">
    <location>
        <begin position="8"/>
        <end position="17"/>
    </location>
</feature>
<accession>A0A930HNR7</accession>
<gene>
    <name evidence="2" type="ORF">HXN26_09380</name>
</gene>
<dbReference type="AlphaFoldDB" id="A0A930HNR7"/>
<dbReference type="Proteomes" id="UP000771736">
    <property type="component" value="Unassembled WGS sequence"/>
</dbReference>
<protein>
    <submittedName>
        <fullName evidence="2">Uncharacterized protein</fullName>
    </submittedName>
</protein>
<evidence type="ECO:0000313" key="2">
    <source>
        <dbReference type="EMBL" id="MBF1385041.1"/>
    </source>
</evidence>
<name>A0A930HNR7_9BACT</name>
<dbReference type="EMBL" id="JABZSJ010000062">
    <property type="protein sequence ID" value="MBF1385041.1"/>
    <property type="molecule type" value="Genomic_DNA"/>
</dbReference>
<proteinExistence type="predicted"/>
<organism evidence="2 3">
    <name type="scientific">Prevotella aurantiaca</name>
    <dbReference type="NCBI Taxonomy" id="596085"/>
    <lineage>
        <taxon>Bacteria</taxon>
        <taxon>Pseudomonadati</taxon>
        <taxon>Bacteroidota</taxon>
        <taxon>Bacteroidia</taxon>
        <taxon>Bacteroidales</taxon>
        <taxon>Prevotellaceae</taxon>
        <taxon>Prevotella</taxon>
    </lineage>
</organism>
<reference evidence="2" key="1">
    <citation type="submission" date="2020-04" db="EMBL/GenBank/DDBJ databases">
        <title>Deep metagenomics examines the oral microbiome during advanced dental caries in children, revealing novel taxa and co-occurrences with host molecules.</title>
        <authorList>
            <person name="Baker J.L."/>
            <person name="Morton J.T."/>
            <person name="Dinis M."/>
            <person name="Alvarez R."/>
            <person name="Tran N.C."/>
            <person name="Knight R."/>
            <person name="Edlund A."/>
        </authorList>
    </citation>
    <scope>NUCLEOTIDE SEQUENCE</scope>
    <source>
        <strain evidence="2">JCVI_44_bin.5</strain>
    </source>
</reference>